<dbReference type="AlphaFoldDB" id="A2FRF6"/>
<evidence type="ECO:0000313" key="2">
    <source>
        <dbReference type="EMBL" id="EAX92520.1"/>
    </source>
</evidence>
<reference evidence="2" key="1">
    <citation type="submission" date="2006-10" db="EMBL/GenBank/DDBJ databases">
        <authorList>
            <person name="Amadeo P."/>
            <person name="Zhao Q."/>
            <person name="Wortman J."/>
            <person name="Fraser-Liggett C."/>
            <person name="Carlton J."/>
        </authorList>
    </citation>
    <scope>NUCLEOTIDE SEQUENCE</scope>
    <source>
        <strain evidence="2">G3</strain>
    </source>
</reference>
<proteinExistence type="predicted"/>
<evidence type="ECO:0000256" key="1">
    <source>
        <dbReference type="SAM" id="MobiDB-lite"/>
    </source>
</evidence>
<accession>A2FRF6</accession>
<dbReference type="InParanoid" id="A2FRF6"/>
<feature type="compositionally biased region" description="Polar residues" evidence="1">
    <location>
        <begin position="130"/>
        <end position="141"/>
    </location>
</feature>
<dbReference type="EMBL" id="DS113963">
    <property type="protein sequence ID" value="EAX92520.1"/>
    <property type="molecule type" value="Genomic_DNA"/>
</dbReference>
<name>A2FRF6_TRIV3</name>
<dbReference type="VEuPathDB" id="TrichDB:TVAGG3_0042410"/>
<dbReference type="Proteomes" id="UP000001542">
    <property type="component" value="Unassembled WGS sequence"/>
</dbReference>
<feature type="compositionally biased region" description="Low complexity" evidence="1">
    <location>
        <begin position="191"/>
        <end position="209"/>
    </location>
</feature>
<dbReference type="VEuPathDB" id="TrichDB:TVAG_248010"/>
<feature type="region of interest" description="Disordered" evidence="1">
    <location>
        <begin position="189"/>
        <end position="265"/>
    </location>
</feature>
<protein>
    <submittedName>
        <fullName evidence="2">Uncharacterized protein</fullName>
    </submittedName>
</protein>
<dbReference type="OrthoDB" id="10534925at2759"/>
<dbReference type="KEGG" id="tva:4750232"/>
<organism evidence="2 3">
    <name type="scientific">Trichomonas vaginalis (strain ATCC PRA-98 / G3)</name>
    <dbReference type="NCBI Taxonomy" id="412133"/>
    <lineage>
        <taxon>Eukaryota</taxon>
        <taxon>Metamonada</taxon>
        <taxon>Parabasalia</taxon>
        <taxon>Trichomonadida</taxon>
        <taxon>Trichomonadidae</taxon>
        <taxon>Trichomonas</taxon>
    </lineage>
</organism>
<feature type="region of interest" description="Disordered" evidence="1">
    <location>
        <begin position="120"/>
        <end position="173"/>
    </location>
</feature>
<evidence type="ECO:0000313" key="3">
    <source>
        <dbReference type="Proteomes" id="UP000001542"/>
    </source>
</evidence>
<sequence length="366" mass="40687">MGEIVVFPEQVSFDVRQQRTAKRVRLTVKNLGNIACKVQIHPPQTDSFVLTDAKGRIITGLTKFNLTSESSEYIFVAKGANVGIVPDDFILVEGGKKPIKVVLKPAVSLVSVNELEAAVKAEQPKPSPHSARSASKQSSKVILSDEDGVREIPSRSSFKRPKQQEKNNENDLSFEEADFALNIRPKSDITSQMSVKSGKSSSRSIISKQEIQEPEEVETPEIKESTKEAERETPRKRSKLPVPAAMKEDPIPKKSGIPKRQHHNDLPYTPDMDILEQSIHLKIKNVENDDNGDSENQSTIVNWYEPDAFAGMEEPNYTFELMMTGEGEDPIFCIDGDYYDSSGCLLTVQQGKPGVIFVTEQGNKNI</sequence>
<dbReference type="RefSeq" id="XP_001305450.1">
    <property type="nucleotide sequence ID" value="XM_001305449.1"/>
</dbReference>
<keyword evidence="3" id="KW-1185">Reference proteome</keyword>
<reference evidence="2" key="2">
    <citation type="journal article" date="2007" name="Science">
        <title>Draft genome sequence of the sexually transmitted pathogen Trichomonas vaginalis.</title>
        <authorList>
            <person name="Carlton J.M."/>
            <person name="Hirt R.P."/>
            <person name="Silva J.C."/>
            <person name="Delcher A.L."/>
            <person name="Schatz M."/>
            <person name="Zhao Q."/>
            <person name="Wortman J.R."/>
            <person name="Bidwell S.L."/>
            <person name="Alsmark U.C.M."/>
            <person name="Besteiro S."/>
            <person name="Sicheritz-Ponten T."/>
            <person name="Noel C.J."/>
            <person name="Dacks J.B."/>
            <person name="Foster P.G."/>
            <person name="Simillion C."/>
            <person name="Van de Peer Y."/>
            <person name="Miranda-Saavedra D."/>
            <person name="Barton G.J."/>
            <person name="Westrop G.D."/>
            <person name="Mueller S."/>
            <person name="Dessi D."/>
            <person name="Fiori P.L."/>
            <person name="Ren Q."/>
            <person name="Paulsen I."/>
            <person name="Zhang H."/>
            <person name="Bastida-Corcuera F.D."/>
            <person name="Simoes-Barbosa A."/>
            <person name="Brown M.T."/>
            <person name="Hayes R.D."/>
            <person name="Mukherjee M."/>
            <person name="Okumura C.Y."/>
            <person name="Schneider R."/>
            <person name="Smith A.J."/>
            <person name="Vanacova S."/>
            <person name="Villalvazo M."/>
            <person name="Haas B.J."/>
            <person name="Pertea M."/>
            <person name="Feldblyum T.V."/>
            <person name="Utterback T.R."/>
            <person name="Shu C.L."/>
            <person name="Osoegawa K."/>
            <person name="de Jong P.J."/>
            <person name="Hrdy I."/>
            <person name="Horvathova L."/>
            <person name="Zubacova Z."/>
            <person name="Dolezal P."/>
            <person name="Malik S.B."/>
            <person name="Logsdon J.M. Jr."/>
            <person name="Henze K."/>
            <person name="Gupta A."/>
            <person name="Wang C.C."/>
            <person name="Dunne R.L."/>
            <person name="Upcroft J.A."/>
            <person name="Upcroft P."/>
            <person name="White O."/>
            <person name="Salzberg S.L."/>
            <person name="Tang P."/>
            <person name="Chiu C.-H."/>
            <person name="Lee Y.-S."/>
            <person name="Embley T.M."/>
            <person name="Coombs G.H."/>
            <person name="Mottram J.C."/>
            <person name="Tachezy J."/>
            <person name="Fraser-Liggett C.M."/>
            <person name="Johnson P.J."/>
        </authorList>
    </citation>
    <scope>NUCLEOTIDE SEQUENCE [LARGE SCALE GENOMIC DNA]</scope>
    <source>
        <strain evidence="2">G3</strain>
    </source>
</reference>
<feature type="compositionally biased region" description="Basic and acidic residues" evidence="1">
    <location>
        <begin position="220"/>
        <end position="235"/>
    </location>
</feature>
<gene>
    <name evidence="2" type="ORF">TVAG_248010</name>
</gene>